<feature type="signal peptide" evidence="8">
    <location>
        <begin position="1"/>
        <end position="23"/>
    </location>
</feature>
<feature type="domain" description="PpiC" evidence="9">
    <location>
        <begin position="135"/>
        <end position="225"/>
    </location>
</feature>
<evidence type="ECO:0000256" key="7">
    <source>
        <dbReference type="PROSITE-ProRule" id="PRU00278"/>
    </source>
</evidence>
<evidence type="ECO:0000256" key="3">
    <source>
        <dbReference type="ARBA" id="ARBA00013194"/>
    </source>
</evidence>
<dbReference type="Pfam" id="PF13145">
    <property type="entry name" value="Rotamase_2"/>
    <property type="match status" value="1"/>
</dbReference>
<protein>
    <recommendedName>
        <fullName evidence="3">peptidylprolyl isomerase</fullName>
        <ecNumber evidence="3">5.2.1.8</ecNumber>
    </recommendedName>
</protein>
<keyword evidence="4 8" id="KW-0732">Signal</keyword>
<feature type="chain" id="PRO_5001750568" description="peptidylprolyl isomerase" evidence="8">
    <location>
        <begin position="24"/>
        <end position="264"/>
    </location>
</feature>
<evidence type="ECO:0000256" key="8">
    <source>
        <dbReference type="SAM" id="SignalP"/>
    </source>
</evidence>
<accession>A0A080LRZ1</accession>
<evidence type="ECO:0000256" key="1">
    <source>
        <dbReference type="ARBA" id="ARBA00000971"/>
    </source>
</evidence>
<reference evidence="10 11" key="1">
    <citation type="submission" date="2014-02" db="EMBL/GenBank/DDBJ databases">
        <title>Expanding our view of genomic diversity in Candidatus Accumulibacter clades.</title>
        <authorList>
            <person name="Skennerton C.T."/>
            <person name="Barr J.J."/>
            <person name="Slater F.R."/>
            <person name="Bond P.L."/>
            <person name="Tyson G.W."/>
        </authorList>
    </citation>
    <scope>NUCLEOTIDE SEQUENCE [LARGE SCALE GENOMIC DNA]</scope>
    <source>
        <strain evidence="11">BA-91</strain>
    </source>
</reference>
<comment type="catalytic activity">
    <reaction evidence="1">
        <text>[protein]-peptidylproline (omega=180) = [protein]-peptidylproline (omega=0)</text>
        <dbReference type="Rhea" id="RHEA:16237"/>
        <dbReference type="Rhea" id="RHEA-COMP:10747"/>
        <dbReference type="Rhea" id="RHEA-COMP:10748"/>
        <dbReference type="ChEBI" id="CHEBI:83833"/>
        <dbReference type="ChEBI" id="CHEBI:83834"/>
        <dbReference type="EC" id="5.2.1.8"/>
    </reaction>
</comment>
<dbReference type="PANTHER" id="PTHR47245">
    <property type="entry name" value="PEPTIDYLPROLYL ISOMERASE"/>
    <property type="match status" value="1"/>
</dbReference>
<dbReference type="Gene3D" id="1.10.8.1040">
    <property type="match status" value="1"/>
</dbReference>
<sequence length="264" mass="28976">MHKLSQLAGALLLGALISLPAAAQKAASGAVVTVNGVAIPQTVANAFVAEQRAQGAPDTPELKNAVREELIRRELLVQEAKKLNLDKQSDVSAQADLARQAIYIRAFVQDFVKKHPISDQDLKAAYDKMKTQMGNTEYKVRHILVEQEDEAKTIIANLKKGAKFDELAKQSKDPGSKDKGGDLGWNSTASYVKPFGDAVGSLGKGKYTETPVKTDFGYHVILLEDSRPLTAPPFDQIKPQLTQRLQQEQIQKYVNDLRSKAKIQ</sequence>
<proteinExistence type="inferred from homology"/>
<dbReference type="EMBL" id="JDVG02000600">
    <property type="protein sequence ID" value="KFB71077.1"/>
    <property type="molecule type" value="Genomic_DNA"/>
</dbReference>
<dbReference type="InterPro" id="IPR000297">
    <property type="entry name" value="PPIase_PpiC"/>
</dbReference>
<dbReference type="PROSITE" id="PS50198">
    <property type="entry name" value="PPIC_PPIASE_2"/>
    <property type="match status" value="1"/>
</dbReference>
<dbReference type="InterPro" id="IPR046357">
    <property type="entry name" value="PPIase_dom_sf"/>
</dbReference>
<dbReference type="Proteomes" id="UP000020077">
    <property type="component" value="Unassembled WGS sequence"/>
</dbReference>
<evidence type="ECO:0000256" key="2">
    <source>
        <dbReference type="ARBA" id="ARBA00007656"/>
    </source>
</evidence>
<dbReference type="PANTHER" id="PTHR47245:SF1">
    <property type="entry name" value="FOLDASE PROTEIN PRSA"/>
    <property type="match status" value="1"/>
</dbReference>
<evidence type="ECO:0000256" key="4">
    <source>
        <dbReference type="ARBA" id="ARBA00022729"/>
    </source>
</evidence>
<dbReference type="InterPro" id="IPR050245">
    <property type="entry name" value="PrsA_foldase"/>
</dbReference>
<dbReference type="AlphaFoldDB" id="A0A080LRZ1"/>
<dbReference type="SUPFAM" id="SSF54534">
    <property type="entry name" value="FKBP-like"/>
    <property type="match status" value="1"/>
</dbReference>
<organism evidence="10 11">
    <name type="scientific">Candidatus Accumulibacter phosphatis</name>
    <dbReference type="NCBI Taxonomy" id="327160"/>
    <lineage>
        <taxon>Bacteria</taxon>
        <taxon>Pseudomonadati</taxon>
        <taxon>Pseudomonadota</taxon>
        <taxon>Betaproteobacteria</taxon>
        <taxon>Candidatus Accumulibacter</taxon>
    </lineage>
</organism>
<dbReference type="Gene3D" id="3.10.50.40">
    <property type="match status" value="1"/>
</dbReference>
<dbReference type="InterPro" id="IPR027304">
    <property type="entry name" value="Trigger_fact/SurA_dom_sf"/>
</dbReference>
<comment type="similarity">
    <text evidence="2">Belongs to the PpiC/parvulin rotamase family.</text>
</comment>
<evidence type="ECO:0000313" key="11">
    <source>
        <dbReference type="Proteomes" id="UP000020077"/>
    </source>
</evidence>
<dbReference type="SUPFAM" id="SSF109998">
    <property type="entry name" value="Triger factor/SurA peptide-binding domain-like"/>
    <property type="match status" value="1"/>
</dbReference>
<evidence type="ECO:0000259" key="9">
    <source>
        <dbReference type="PROSITE" id="PS50198"/>
    </source>
</evidence>
<keyword evidence="5 7" id="KW-0697">Rotamase</keyword>
<gene>
    <name evidence="10" type="ORF">AW09_003805</name>
</gene>
<keyword evidence="6 7" id="KW-0413">Isomerase</keyword>
<dbReference type="GO" id="GO:0003755">
    <property type="term" value="F:peptidyl-prolyl cis-trans isomerase activity"/>
    <property type="evidence" value="ECO:0007669"/>
    <property type="project" value="UniProtKB-KW"/>
</dbReference>
<evidence type="ECO:0000256" key="6">
    <source>
        <dbReference type="ARBA" id="ARBA00023235"/>
    </source>
</evidence>
<comment type="caution">
    <text evidence="10">The sequence shown here is derived from an EMBL/GenBank/DDBJ whole genome shotgun (WGS) entry which is preliminary data.</text>
</comment>
<evidence type="ECO:0000313" key="10">
    <source>
        <dbReference type="EMBL" id="KFB71077.1"/>
    </source>
</evidence>
<dbReference type="EC" id="5.2.1.8" evidence="3"/>
<name>A0A080LRZ1_9PROT</name>
<evidence type="ECO:0000256" key="5">
    <source>
        <dbReference type="ARBA" id="ARBA00023110"/>
    </source>
</evidence>